<feature type="compositionally biased region" description="Pro residues" evidence="1">
    <location>
        <begin position="110"/>
        <end position="133"/>
    </location>
</feature>
<protein>
    <recommendedName>
        <fullName evidence="4">DUF3253 domain-containing protein</fullName>
    </recommendedName>
</protein>
<feature type="region of interest" description="Disordered" evidence="1">
    <location>
        <begin position="298"/>
        <end position="322"/>
    </location>
</feature>
<dbReference type="Pfam" id="PF11625">
    <property type="entry name" value="DUF3253"/>
    <property type="match status" value="1"/>
</dbReference>
<dbReference type="EMBL" id="AP023361">
    <property type="protein sequence ID" value="BCJ91151.1"/>
    <property type="molecule type" value="Genomic_DNA"/>
</dbReference>
<feature type="compositionally biased region" description="Pro residues" evidence="1">
    <location>
        <begin position="156"/>
        <end position="182"/>
    </location>
</feature>
<dbReference type="SUPFAM" id="SSF46785">
    <property type="entry name" value="Winged helix' DNA-binding domain"/>
    <property type="match status" value="1"/>
</dbReference>
<sequence length="322" mass="34427">MADAFEDAILRVAKRTLPGETFSPAEAAREAAQETGGQWEPLLKAIRGAAVRLALDGRVVILLKGEVADPEHFRGIYRIGGSDYFTPRQTQPAYAPPRQPIAPARDYTPAPRPYTPPPPPAPPPVPRAAPAPAPSAEAAPARTQPRFTITVNKPQPASPPQPAAPPPAVKLTPPPAPLPLPEPEPEEPEYEPDDMSLEDKIAAAMAVSSAPAPAIEEGTPVTNFEFDAAAFDEDFLGEAGTRTEEAEEDPDSSLPPLPRALSFDEDEDGYEDEDAGRAPRSATLDDIASELERYLTAQLNHPSRRNAEIGDDIVGLPGEEDK</sequence>
<feature type="compositionally biased region" description="Acidic residues" evidence="1">
    <location>
        <begin position="183"/>
        <end position="195"/>
    </location>
</feature>
<organism evidence="2 3">
    <name type="scientific">Terrihabitans soli</name>
    <dbReference type="NCBI Taxonomy" id="708113"/>
    <lineage>
        <taxon>Bacteria</taxon>
        <taxon>Pseudomonadati</taxon>
        <taxon>Pseudomonadota</taxon>
        <taxon>Alphaproteobacteria</taxon>
        <taxon>Hyphomicrobiales</taxon>
        <taxon>Terrihabitans</taxon>
    </lineage>
</organism>
<dbReference type="InterPro" id="IPR036388">
    <property type="entry name" value="WH-like_DNA-bd_sf"/>
</dbReference>
<dbReference type="InterPro" id="IPR021660">
    <property type="entry name" value="DUF3253"/>
</dbReference>
<accession>A0A6S6QVR3</accession>
<evidence type="ECO:0000313" key="3">
    <source>
        <dbReference type="Proteomes" id="UP000515317"/>
    </source>
</evidence>
<dbReference type="Proteomes" id="UP000515317">
    <property type="component" value="Chromosome"/>
</dbReference>
<keyword evidence="3" id="KW-1185">Reference proteome</keyword>
<evidence type="ECO:0000313" key="2">
    <source>
        <dbReference type="EMBL" id="BCJ91151.1"/>
    </source>
</evidence>
<proteinExistence type="predicted"/>
<gene>
    <name evidence="2" type="ORF">IZ6_18860</name>
</gene>
<dbReference type="KEGG" id="tso:IZ6_18860"/>
<dbReference type="AlphaFoldDB" id="A0A6S6QVR3"/>
<dbReference type="InterPro" id="IPR036390">
    <property type="entry name" value="WH_DNA-bd_sf"/>
</dbReference>
<feature type="region of interest" description="Disordered" evidence="1">
    <location>
        <begin position="82"/>
        <end position="195"/>
    </location>
</feature>
<dbReference type="RefSeq" id="WP_222874817.1">
    <property type="nucleotide sequence ID" value="NZ_AP023361.1"/>
</dbReference>
<reference evidence="2 3" key="1">
    <citation type="submission" date="2020-08" db="EMBL/GenBank/DDBJ databases">
        <title>Genome sequence of Rhizobiales bacterium strain IZ6.</title>
        <authorList>
            <person name="Nakai R."/>
            <person name="Naganuma T."/>
        </authorList>
    </citation>
    <scope>NUCLEOTIDE SEQUENCE [LARGE SCALE GENOMIC DNA]</scope>
    <source>
        <strain evidence="2 3">IZ6</strain>
    </source>
</reference>
<feature type="compositionally biased region" description="Acidic residues" evidence="1">
    <location>
        <begin position="263"/>
        <end position="274"/>
    </location>
</feature>
<evidence type="ECO:0008006" key="4">
    <source>
        <dbReference type="Google" id="ProtNLM"/>
    </source>
</evidence>
<name>A0A6S6QVR3_9HYPH</name>
<feature type="region of interest" description="Disordered" evidence="1">
    <location>
        <begin position="230"/>
        <end position="282"/>
    </location>
</feature>
<dbReference type="Gene3D" id="1.10.10.10">
    <property type="entry name" value="Winged helix-like DNA-binding domain superfamily/Winged helix DNA-binding domain"/>
    <property type="match status" value="1"/>
</dbReference>
<evidence type="ECO:0000256" key="1">
    <source>
        <dbReference type="SAM" id="MobiDB-lite"/>
    </source>
</evidence>